<protein>
    <submittedName>
        <fullName evidence="1">Uncharacterized protein</fullName>
    </submittedName>
</protein>
<accession>A0ACC0YG27</accession>
<proteinExistence type="predicted"/>
<name>A0ACC0YG27_9ROSI</name>
<dbReference type="EMBL" id="CM047742">
    <property type="protein sequence ID" value="KAJ0035358.1"/>
    <property type="molecule type" value="Genomic_DNA"/>
</dbReference>
<sequence>MFIAGHLELSKAEEQAAKEAAAAAAREAFEASFNGNPEELKAARELAAAAQANVAKYKKEKQQKRAAEAKNTAPAQTALEATRQMLNKKRLSSKINYEVLEKLFEDSEDTNNTKKSRTESHSDNDDKLADNGKKEHEWDDTLKNGDLDGEDDYNDEQDAEGIFHNELDYENPDDTFELEDDY</sequence>
<organism evidence="1 2">
    <name type="scientific">Pistacia integerrima</name>
    <dbReference type="NCBI Taxonomy" id="434235"/>
    <lineage>
        <taxon>Eukaryota</taxon>
        <taxon>Viridiplantae</taxon>
        <taxon>Streptophyta</taxon>
        <taxon>Embryophyta</taxon>
        <taxon>Tracheophyta</taxon>
        <taxon>Spermatophyta</taxon>
        <taxon>Magnoliopsida</taxon>
        <taxon>eudicotyledons</taxon>
        <taxon>Gunneridae</taxon>
        <taxon>Pentapetalae</taxon>
        <taxon>rosids</taxon>
        <taxon>malvids</taxon>
        <taxon>Sapindales</taxon>
        <taxon>Anacardiaceae</taxon>
        <taxon>Pistacia</taxon>
    </lineage>
</organism>
<evidence type="ECO:0000313" key="1">
    <source>
        <dbReference type="EMBL" id="KAJ0035358.1"/>
    </source>
</evidence>
<gene>
    <name evidence="1" type="ORF">Pint_26138</name>
</gene>
<keyword evidence="2" id="KW-1185">Reference proteome</keyword>
<reference evidence="2" key="1">
    <citation type="journal article" date="2023" name="G3 (Bethesda)">
        <title>Genome assembly and association tests identify interacting loci associated with vigor, precocity, and sex in interspecific pistachio rootstocks.</title>
        <authorList>
            <person name="Palmer W."/>
            <person name="Jacygrad E."/>
            <person name="Sagayaradj S."/>
            <person name="Cavanaugh K."/>
            <person name="Han R."/>
            <person name="Bertier L."/>
            <person name="Beede B."/>
            <person name="Kafkas S."/>
            <person name="Golino D."/>
            <person name="Preece J."/>
            <person name="Michelmore R."/>
        </authorList>
    </citation>
    <scope>NUCLEOTIDE SEQUENCE [LARGE SCALE GENOMIC DNA]</scope>
</reference>
<evidence type="ECO:0000313" key="2">
    <source>
        <dbReference type="Proteomes" id="UP001163603"/>
    </source>
</evidence>
<comment type="caution">
    <text evidence="1">The sequence shown here is derived from an EMBL/GenBank/DDBJ whole genome shotgun (WGS) entry which is preliminary data.</text>
</comment>
<dbReference type="Proteomes" id="UP001163603">
    <property type="component" value="Chromosome 7"/>
</dbReference>